<sequence>MSATLFCLIKGNTTANAFEVDIEKGKSISKLKEAVKAKNRQAFANVDAKDLKLWKVEIPDDRDSELANPALDDELLATRDVGDYWTKKSPPRKRHIHVIVEPPEFMKSINCTASYGRNNMVNFRWPTNRVKTTLAELKSRLRTCFTFPDGTEDEDVTISCEIGSGKDRTTTRILNDMDLANIIWDDSFKGDLVFVVDTSQQPFSSWTFGKMKVTFGLSADSYDQLPRFKGEVAETPNDIRKAVIEEILRMHKVSPPITSANEATRSEFISAVIYGVSSIFDGEIKIYPQYEIAGSHGKGPIDWVIMVGNIIITVTEAKREDINQGIAQNTVQLQASLQRNRKKRSYDDALHEDVMYGIVSTGVDWVIIKVVSSGEGNVEVFLSSRSPYPLPINHPSLDHDQLAGPLQEIFGQIKWVFDQQIETKGKQKRQRRNNSVTGCDPMARSTEPLRPLA</sequence>
<evidence type="ECO:0000256" key="2">
    <source>
        <dbReference type="ARBA" id="ARBA00004613"/>
    </source>
</evidence>
<evidence type="ECO:0000256" key="4">
    <source>
        <dbReference type="SAM" id="MobiDB-lite"/>
    </source>
</evidence>
<evidence type="ECO:0000256" key="1">
    <source>
        <dbReference type="ARBA" id="ARBA00004340"/>
    </source>
</evidence>
<reference evidence="6" key="1">
    <citation type="submission" date="2021-06" db="EMBL/GenBank/DDBJ databases">
        <authorList>
            <person name="Kallberg Y."/>
            <person name="Tangrot J."/>
            <person name="Rosling A."/>
        </authorList>
    </citation>
    <scope>NUCLEOTIDE SEQUENCE</scope>
    <source>
        <strain evidence="6">BR232B</strain>
    </source>
</reference>
<evidence type="ECO:0000313" key="7">
    <source>
        <dbReference type="Proteomes" id="UP000789739"/>
    </source>
</evidence>
<organism evidence="6 7">
    <name type="scientific">Paraglomus brasilianum</name>
    <dbReference type="NCBI Taxonomy" id="144538"/>
    <lineage>
        <taxon>Eukaryota</taxon>
        <taxon>Fungi</taxon>
        <taxon>Fungi incertae sedis</taxon>
        <taxon>Mucoromycota</taxon>
        <taxon>Glomeromycotina</taxon>
        <taxon>Glomeromycetes</taxon>
        <taxon>Paraglomerales</taxon>
        <taxon>Paraglomeraceae</taxon>
        <taxon>Paraglomus</taxon>
    </lineage>
</organism>
<evidence type="ECO:0000259" key="5">
    <source>
        <dbReference type="Pfam" id="PF20147"/>
    </source>
</evidence>
<dbReference type="AlphaFoldDB" id="A0A9N9DHF5"/>
<comment type="caution">
    <text evidence="6">The sequence shown here is derived from an EMBL/GenBank/DDBJ whole genome shotgun (WGS) entry which is preliminary data.</text>
</comment>
<feature type="domain" description="Crinkler effector protein N-terminal" evidence="5">
    <location>
        <begin position="4"/>
        <end position="101"/>
    </location>
</feature>
<evidence type="ECO:0000313" key="6">
    <source>
        <dbReference type="EMBL" id="CAG8635557.1"/>
    </source>
</evidence>
<keyword evidence="7" id="KW-1185">Reference proteome</keyword>
<comment type="subcellular location">
    <subcellularLocation>
        <location evidence="1">Host cell</location>
    </subcellularLocation>
    <subcellularLocation>
        <location evidence="2">Secreted</location>
    </subcellularLocation>
</comment>
<keyword evidence="3" id="KW-0964">Secreted</keyword>
<dbReference type="EMBL" id="CAJVPI010002098">
    <property type="protein sequence ID" value="CAG8635557.1"/>
    <property type="molecule type" value="Genomic_DNA"/>
</dbReference>
<dbReference type="Pfam" id="PF20147">
    <property type="entry name" value="Crinkler"/>
    <property type="match status" value="1"/>
</dbReference>
<dbReference type="GO" id="GO:0005576">
    <property type="term" value="C:extracellular region"/>
    <property type="evidence" value="ECO:0007669"/>
    <property type="project" value="UniProtKB-SubCell"/>
</dbReference>
<dbReference type="GO" id="GO:0043657">
    <property type="term" value="C:host cell"/>
    <property type="evidence" value="ECO:0007669"/>
    <property type="project" value="UniProtKB-SubCell"/>
</dbReference>
<accession>A0A9N9DHF5</accession>
<feature type="region of interest" description="Disordered" evidence="4">
    <location>
        <begin position="424"/>
        <end position="453"/>
    </location>
</feature>
<dbReference type="InterPro" id="IPR045379">
    <property type="entry name" value="Crinkler_N"/>
</dbReference>
<evidence type="ECO:0000256" key="3">
    <source>
        <dbReference type="ARBA" id="ARBA00022525"/>
    </source>
</evidence>
<dbReference type="Proteomes" id="UP000789739">
    <property type="component" value="Unassembled WGS sequence"/>
</dbReference>
<dbReference type="OrthoDB" id="2374531at2759"/>
<gene>
    <name evidence="6" type="ORF">PBRASI_LOCUS9485</name>
</gene>
<name>A0A9N9DHF5_9GLOM</name>
<protein>
    <submittedName>
        <fullName evidence="6">8960_t:CDS:1</fullName>
    </submittedName>
</protein>
<proteinExistence type="predicted"/>